<reference evidence="2" key="1">
    <citation type="submission" date="2011-08" db="EMBL/GenBank/DDBJ databases">
        <authorList>
            <person name="Rombauts S."/>
        </authorList>
    </citation>
    <scope>NUCLEOTIDE SEQUENCE</scope>
    <source>
        <strain evidence="2">London</strain>
    </source>
</reference>
<evidence type="ECO:0000313" key="2">
    <source>
        <dbReference type="Proteomes" id="UP000015104"/>
    </source>
</evidence>
<organism evidence="1 2">
    <name type="scientific">Tetranychus urticae</name>
    <name type="common">Two-spotted spider mite</name>
    <dbReference type="NCBI Taxonomy" id="32264"/>
    <lineage>
        <taxon>Eukaryota</taxon>
        <taxon>Metazoa</taxon>
        <taxon>Ecdysozoa</taxon>
        <taxon>Arthropoda</taxon>
        <taxon>Chelicerata</taxon>
        <taxon>Arachnida</taxon>
        <taxon>Acari</taxon>
        <taxon>Acariformes</taxon>
        <taxon>Trombidiformes</taxon>
        <taxon>Prostigmata</taxon>
        <taxon>Eleutherengona</taxon>
        <taxon>Raphignathae</taxon>
        <taxon>Tetranychoidea</taxon>
        <taxon>Tetranychidae</taxon>
        <taxon>Tetranychus</taxon>
    </lineage>
</organism>
<proteinExistence type="predicted"/>
<dbReference type="AlphaFoldDB" id="T1KV14"/>
<dbReference type="HOGENOM" id="CLU_1697772_0_0_1"/>
<accession>T1KV14</accession>
<evidence type="ECO:0000313" key="1">
    <source>
        <dbReference type="EnsemblMetazoa" id="tetur22g02040.1"/>
    </source>
</evidence>
<sequence>MSVMSDAGKNVIDTQPVSCSICNSISKEGLTEQEIRRMGAAGQECITNPKKFVKSCDQWRADHSDHPLNKSIRYTGCYKTVFTLDYDIDGNKEPEERVVRSCGFLGTPGCFNAPGHGTTQKICFCTGPECNGSSSLIPSFISIVSLIVSLILLRL</sequence>
<protein>
    <recommendedName>
        <fullName evidence="3">Protein quiver</fullName>
    </recommendedName>
</protein>
<dbReference type="Proteomes" id="UP000015104">
    <property type="component" value="Unassembled WGS sequence"/>
</dbReference>
<evidence type="ECO:0008006" key="3">
    <source>
        <dbReference type="Google" id="ProtNLM"/>
    </source>
</evidence>
<name>T1KV14_TETUR</name>
<dbReference type="EnsemblMetazoa" id="tetur22g02040.1">
    <property type="protein sequence ID" value="tetur22g02040.1"/>
    <property type="gene ID" value="tetur22g02040"/>
</dbReference>
<reference evidence="1" key="2">
    <citation type="submission" date="2015-06" db="UniProtKB">
        <authorList>
            <consortium name="EnsemblMetazoa"/>
        </authorList>
    </citation>
    <scope>IDENTIFICATION</scope>
</reference>
<keyword evidence="2" id="KW-1185">Reference proteome</keyword>
<dbReference type="EMBL" id="CAEY01000589">
    <property type="status" value="NOT_ANNOTATED_CDS"/>
    <property type="molecule type" value="Genomic_DNA"/>
</dbReference>